<evidence type="ECO:0000313" key="4">
    <source>
        <dbReference type="EMBL" id="KAF6734012.1"/>
    </source>
</evidence>
<organism evidence="4 5">
    <name type="scientific">Oryzias melastigma</name>
    <name type="common">Marine medaka</name>
    <dbReference type="NCBI Taxonomy" id="30732"/>
    <lineage>
        <taxon>Eukaryota</taxon>
        <taxon>Metazoa</taxon>
        <taxon>Chordata</taxon>
        <taxon>Craniata</taxon>
        <taxon>Vertebrata</taxon>
        <taxon>Euteleostomi</taxon>
        <taxon>Actinopterygii</taxon>
        <taxon>Neopterygii</taxon>
        <taxon>Teleostei</taxon>
        <taxon>Neoteleostei</taxon>
        <taxon>Acanthomorphata</taxon>
        <taxon>Ovalentaria</taxon>
        <taxon>Atherinomorphae</taxon>
        <taxon>Beloniformes</taxon>
        <taxon>Adrianichthyidae</taxon>
        <taxon>Oryziinae</taxon>
        <taxon>Oryzias</taxon>
    </lineage>
</organism>
<keyword evidence="1 2" id="KW-0694">RNA-binding</keyword>
<dbReference type="AlphaFoldDB" id="A0A834FH50"/>
<evidence type="ECO:0000256" key="1">
    <source>
        <dbReference type="ARBA" id="ARBA00022884"/>
    </source>
</evidence>
<evidence type="ECO:0000259" key="3">
    <source>
        <dbReference type="PROSITE" id="PS50961"/>
    </source>
</evidence>
<dbReference type="SMART" id="SM00715">
    <property type="entry name" value="LA"/>
    <property type="match status" value="1"/>
</dbReference>
<evidence type="ECO:0000313" key="5">
    <source>
        <dbReference type="Proteomes" id="UP000646548"/>
    </source>
</evidence>
<accession>A0A834FH50</accession>
<protein>
    <submittedName>
        <fullName evidence="4">La-related protein 6</fullName>
    </submittedName>
</protein>
<evidence type="ECO:0000256" key="2">
    <source>
        <dbReference type="PROSITE-ProRule" id="PRU00332"/>
    </source>
</evidence>
<sequence>MCRRDGVQTGCGDGLLLKIRARLEEMFTDAHLAEDGFLLKHLQSRNGFVSLKLLTCLKKVAFSGLLSSCMNENEAESLRLLQIKTLTPDWHVTLEAALSSDLLEVNDERTKLRRKRPLPQWLLCSPTSKLLLICNAAEEQSRRAEHHSLLQTLAPEELPKELQCYTKRHQELGQHACTVVKFDLLEKVRRAFRDLQGEGLRVVALGCKSMCNFQQTSTQGGDKHATR</sequence>
<dbReference type="InterPro" id="IPR036390">
    <property type="entry name" value="WH_DNA-bd_sf"/>
</dbReference>
<reference evidence="4" key="1">
    <citation type="journal article" name="BMC Genomics">
        <title>Long-read sequencing and de novo genome assembly of marine medaka (Oryzias melastigma).</title>
        <authorList>
            <person name="Liang P."/>
            <person name="Saqib H.S.A."/>
            <person name="Ni X."/>
            <person name="Shen Y."/>
        </authorList>
    </citation>
    <scope>NUCLEOTIDE SEQUENCE</scope>
    <source>
        <strain evidence="4">Bigg-433</strain>
    </source>
</reference>
<feature type="domain" description="HTH La-type RNA-binding" evidence="3">
    <location>
        <begin position="9"/>
        <end position="122"/>
    </location>
</feature>
<dbReference type="EMBL" id="WKFB01000147">
    <property type="protein sequence ID" value="KAF6734012.1"/>
    <property type="molecule type" value="Genomic_DNA"/>
</dbReference>
<dbReference type="InterPro" id="IPR045180">
    <property type="entry name" value="La_dom_prot"/>
</dbReference>
<dbReference type="Proteomes" id="UP000646548">
    <property type="component" value="Unassembled WGS sequence"/>
</dbReference>
<name>A0A834FH50_ORYME</name>
<dbReference type="SUPFAM" id="SSF46785">
    <property type="entry name" value="Winged helix' DNA-binding domain"/>
    <property type="match status" value="1"/>
</dbReference>
<dbReference type="InterPro" id="IPR006630">
    <property type="entry name" value="La_HTH"/>
</dbReference>
<dbReference type="GO" id="GO:0003729">
    <property type="term" value="F:mRNA binding"/>
    <property type="evidence" value="ECO:0007669"/>
    <property type="project" value="TreeGrafter"/>
</dbReference>
<dbReference type="PROSITE" id="PS50961">
    <property type="entry name" value="HTH_LA"/>
    <property type="match status" value="1"/>
</dbReference>
<dbReference type="GO" id="GO:0005634">
    <property type="term" value="C:nucleus"/>
    <property type="evidence" value="ECO:0007669"/>
    <property type="project" value="TreeGrafter"/>
</dbReference>
<dbReference type="InterPro" id="IPR036388">
    <property type="entry name" value="WH-like_DNA-bd_sf"/>
</dbReference>
<dbReference type="PANTHER" id="PTHR22792">
    <property type="entry name" value="LUPUS LA PROTEIN-RELATED"/>
    <property type="match status" value="1"/>
</dbReference>
<dbReference type="Gene3D" id="1.10.10.10">
    <property type="entry name" value="Winged helix-like DNA-binding domain superfamily/Winged helix DNA-binding domain"/>
    <property type="match status" value="1"/>
</dbReference>
<dbReference type="PANTHER" id="PTHR22792:SF61">
    <property type="entry name" value="LA RIBONUCLEOPROTEIN DOMAIN FAMILY MEMBER 6"/>
    <property type="match status" value="1"/>
</dbReference>
<comment type="caution">
    <text evidence="4">The sequence shown here is derived from an EMBL/GenBank/DDBJ whole genome shotgun (WGS) entry which is preliminary data.</text>
</comment>
<proteinExistence type="predicted"/>
<gene>
    <name evidence="4" type="ORF">FQA47_001922</name>
</gene>